<name>A0A8H6XSM3_9AGAR</name>
<dbReference type="AlphaFoldDB" id="A0A8H6XSM3"/>
<dbReference type="InterPro" id="IPR001810">
    <property type="entry name" value="F-box_dom"/>
</dbReference>
<comment type="caution">
    <text evidence="2">The sequence shown here is derived from an EMBL/GenBank/DDBJ whole genome shotgun (WGS) entry which is preliminary data.</text>
</comment>
<accession>A0A8H6XSM3</accession>
<dbReference type="Gene3D" id="3.80.10.10">
    <property type="entry name" value="Ribonuclease Inhibitor"/>
    <property type="match status" value="1"/>
</dbReference>
<organism evidence="2 3">
    <name type="scientific">Mycena venus</name>
    <dbReference type="NCBI Taxonomy" id="2733690"/>
    <lineage>
        <taxon>Eukaryota</taxon>
        <taxon>Fungi</taxon>
        <taxon>Dikarya</taxon>
        <taxon>Basidiomycota</taxon>
        <taxon>Agaricomycotina</taxon>
        <taxon>Agaricomycetes</taxon>
        <taxon>Agaricomycetidae</taxon>
        <taxon>Agaricales</taxon>
        <taxon>Marasmiineae</taxon>
        <taxon>Mycenaceae</taxon>
        <taxon>Mycena</taxon>
    </lineage>
</organism>
<evidence type="ECO:0000259" key="1">
    <source>
        <dbReference type="Pfam" id="PF12937"/>
    </source>
</evidence>
<dbReference type="EMBL" id="JACAZI010000012">
    <property type="protein sequence ID" value="KAF7347340.1"/>
    <property type="molecule type" value="Genomic_DNA"/>
</dbReference>
<reference evidence="2" key="1">
    <citation type="submission" date="2020-05" db="EMBL/GenBank/DDBJ databases">
        <title>Mycena genomes resolve the evolution of fungal bioluminescence.</title>
        <authorList>
            <person name="Tsai I.J."/>
        </authorList>
    </citation>
    <scope>NUCLEOTIDE SEQUENCE</scope>
    <source>
        <strain evidence="2">CCC161011</strain>
    </source>
</reference>
<dbReference type="InterPro" id="IPR032675">
    <property type="entry name" value="LRR_dom_sf"/>
</dbReference>
<protein>
    <recommendedName>
        <fullName evidence="1">F-box domain-containing protein</fullName>
    </recommendedName>
</protein>
<dbReference type="OrthoDB" id="3365698at2759"/>
<evidence type="ECO:0000313" key="2">
    <source>
        <dbReference type="EMBL" id="KAF7347340.1"/>
    </source>
</evidence>
<proteinExistence type="predicted"/>
<dbReference type="Gene3D" id="1.20.1280.50">
    <property type="match status" value="1"/>
</dbReference>
<keyword evidence="3" id="KW-1185">Reference proteome</keyword>
<dbReference type="Pfam" id="PF12937">
    <property type="entry name" value="F-box-like"/>
    <property type="match status" value="1"/>
</dbReference>
<feature type="domain" description="F-box" evidence="1">
    <location>
        <begin position="67"/>
        <end position="136"/>
    </location>
</feature>
<dbReference type="Proteomes" id="UP000620124">
    <property type="component" value="Unassembled WGS sequence"/>
</dbReference>
<gene>
    <name evidence="2" type="ORF">MVEN_01489700</name>
</gene>
<evidence type="ECO:0000313" key="3">
    <source>
        <dbReference type="Proteomes" id="UP000620124"/>
    </source>
</evidence>
<sequence>MTGLLGGLELEIIRDPRERYKHPDGLPNFMSWRNRLNRRTPPYSRYRLHDPLAPTTPASAGEVYARISRLPTEILVHIFSLYSDAFASVAPGFRKPPCEFDVELDRLANVRLLTCSRVCGQWYHIFMNTSKLWSTFELDGVLWDTPLGLEKTLLLAAGWERTRNASIEARIFDEMDERPLPSRVFELLAQHSSQWRTAEFSCFMGSLDLSILKGSLPILQRLELNLPRIVLPHALAGLGCERVALVDVAHAVYLATELPRGAHFRLTTHIDTFRAAIPPPRTSVSAISQLSCRLLGGQSRSQRPSHDLTHIFMSLTSPYLEELSLTGAEYPNTISDWPHAQFLGFAERSGFHRSLKILRIAEVLITAEDLLEILSSLETLEHLEIADKRHANGMGAEHVVSDNFLINLADPDCRLVPRLRSFACVTRLQFTNEVFVAFVASRVEGCSSGKFHVKIRSLTGDKGAQGRASLPALLHKLQEQCNRRLECDVVTYRSQEAGIGFI</sequence>